<reference evidence="6 7" key="1">
    <citation type="submission" date="2016-10" db="EMBL/GenBank/DDBJ databases">
        <authorList>
            <person name="de Groot N.N."/>
        </authorList>
    </citation>
    <scope>NUCLEOTIDE SEQUENCE [LARGE SCALE GENOMIC DNA]</scope>
    <source>
        <strain evidence="6 7">DSM 45434</strain>
    </source>
</reference>
<dbReference type="Pfam" id="PF13180">
    <property type="entry name" value="PDZ_2"/>
    <property type="match status" value="1"/>
</dbReference>
<dbReference type="InterPro" id="IPR001940">
    <property type="entry name" value="Peptidase_S1C"/>
</dbReference>
<keyword evidence="4" id="KW-0472">Membrane</keyword>
<feature type="compositionally biased region" description="Pro residues" evidence="3">
    <location>
        <begin position="1"/>
        <end position="10"/>
    </location>
</feature>
<organism evidence="6 7">
    <name type="scientific">Corynebacterium timonense</name>
    <dbReference type="NCBI Taxonomy" id="441500"/>
    <lineage>
        <taxon>Bacteria</taxon>
        <taxon>Bacillati</taxon>
        <taxon>Actinomycetota</taxon>
        <taxon>Actinomycetes</taxon>
        <taxon>Mycobacteriales</taxon>
        <taxon>Corynebacteriaceae</taxon>
        <taxon>Corynebacterium</taxon>
    </lineage>
</organism>
<dbReference type="Gene3D" id="2.30.42.10">
    <property type="match status" value="1"/>
</dbReference>
<evidence type="ECO:0000256" key="3">
    <source>
        <dbReference type="SAM" id="MobiDB-lite"/>
    </source>
</evidence>
<dbReference type="PRINTS" id="PR00834">
    <property type="entry name" value="PROTEASES2C"/>
</dbReference>
<sequence length="401" mass="40395">MNNDMPPQPYEPERRPADTDITSEQPVVNQPPASAPAEKNRRTGPGTGGVVAIALVTALLVGAGAGYAGGVFATNNSQAEAYNALQADSVPNETQAPEGSVEEVAAAVLPAVVSLEVAGRAGVAEGSGSIISSDGYVLTNHHVISAAEDGAAEIVATLNDGSRHSATFVASDVDTDIGVVKIDDAANLPVINFGDSDDLKVGQDVVAVGSPLGLSATVTSGIVSALNRPVRAAQGFTESSLMDGIQTDAAINPGNSGGPLVDMNGNLVGMNSVIASLSTGMGGESGSIGLGFAIPSNFAKRVAQQLIETGEATQPMLGVQVDIRNTGGGAFVAGVEPGSPADEAGLEAGDVITRLGERPIDTADALIAATRSRDFGETVELEVRRPGSEATETVEVTLSSE</sequence>
<dbReference type="Gene3D" id="2.40.10.120">
    <property type="match status" value="1"/>
</dbReference>
<dbReference type="eggNOG" id="COG0265">
    <property type="taxonomic scope" value="Bacteria"/>
</dbReference>
<dbReference type="SMART" id="SM00228">
    <property type="entry name" value="PDZ"/>
    <property type="match status" value="1"/>
</dbReference>
<dbReference type="Pfam" id="PF13365">
    <property type="entry name" value="Trypsin_2"/>
    <property type="match status" value="1"/>
</dbReference>
<accession>A0A1H1R3J0</accession>
<evidence type="ECO:0000256" key="4">
    <source>
        <dbReference type="SAM" id="Phobius"/>
    </source>
</evidence>
<dbReference type="PROSITE" id="PS50106">
    <property type="entry name" value="PDZ"/>
    <property type="match status" value="1"/>
</dbReference>
<dbReference type="InterPro" id="IPR009003">
    <property type="entry name" value="Peptidase_S1_PA"/>
</dbReference>
<dbReference type="SUPFAM" id="SSF50494">
    <property type="entry name" value="Trypsin-like serine proteases"/>
    <property type="match status" value="1"/>
</dbReference>
<feature type="domain" description="PDZ" evidence="5">
    <location>
        <begin position="306"/>
        <end position="387"/>
    </location>
</feature>
<dbReference type="InterPro" id="IPR051201">
    <property type="entry name" value="Chloro_Bact_Ser_Proteases"/>
</dbReference>
<dbReference type="GO" id="GO:0004252">
    <property type="term" value="F:serine-type endopeptidase activity"/>
    <property type="evidence" value="ECO:0007669"/>
    <property type="project" value="InterPro"/>
</dbReference>
<evidence type="ECO:0000256" key="2">
    <source>
        <dbReference type="ARBA" id="ARBA00022801"/>
    </source>
</evidence>
<dbReference type="AlphaFoldDB" id="A0A1H1R3J0"/>
<protein>
    <submittedName>
        <fullName evidence="6">Putative serine protease PepD</fullName>
    </submittedName>
</protein>
<keyword evidence="4" id="KW-0812">Transmembrane</keyword>
<dbReference type="SUPFAM" id="SSF50156">
    <property type="entry name" value="PDZ domain-like"/>
    <property type="match status" value="1"/>
</dbReference>
<dbReference type="RefSeq" id="WP_231286606.1">
    <property type="nucleotide sequence ID" value="NZ_LT629765.1"/>
</dbReference>
<dbReference type="GO" id="GO:0006508">
    <property type="term" value="P:proteolysis"/>
    <property type="evidence" value="ECO:0007669"/>
    <property type="project" value="UniProtKB-KW"/>
</dbReference>
<evidence type="ECO:0000256" key="1">
    <source>
        <dbReference type="ARBA" id="ARBA00022670"/>
    </source>
</evidence>
<evidence type="ECO:0000313" key="6">
    <source>
        <dbReference type="EMBL" id="SDS30263.1"/>
    </source>
</evidence>
<proteinExistence type="predicted"/>
<dbReference type="PANTHER" id="PTHR43343:SF3">
    <property type="entry name" value="PROTEASE DO-LIKE 8, CHLOROPLASTIC"/>
    <property type="match status" value="1"/>
</dbReference>
<name>A0A1H1R3J0_9CORY</name>
<evidence type="ECO:0000259" key="5">
    <source>
        <dbReference type="PROSITE" id="PS50106"/>
    </source>
</evidence>
<feature type="transmembrane region" description="Helical" evidence="4">
    <location>
        <begin position="49"/>
        <end position="73"/>
    </location>
</feature>
<keyword evidence="2" id="KW-0378">Hydrolase</keyword>
<keyword evidence="7" id="KW-1185">Reference proteome</keyword>
<dbReference type="EMBL" id="LT629765">
    <property type="protein sequence ID" value="SDS30263.1"/>
    <property type="molecule type" value="Genomic_DNA"/>
</dbReference>
<dbReference type="InterPro" id="IPR036034">
    <property type="entry name" value="PDZ_sf"/>
</dbReference>
<dbReference type="PANTHER" id="PTHR43343">
    <property type="entry name" value="PEPTIDASE S12"/>
    <property type="match status" value="1"/>
</dbReference>
<dbReference type="InterPro" id="IPR001478">
    <property type="entry name" value="PDZ"/>
</dbReference>
<evidence type="ECO:0000313" key="7">
    <source>
        <dbReference type="Proteomes" id="UP000182237"/>
    </source>
</evidence>
<feature type="compositionally biased region" description="Polar residues" evidence="3">
    <location>
        <begin position="20"/>
        <end position="32"/>
    </location>
</feature>
<gene>
    <name evidence="6" type="ORF">SAMN04488539_1404</name>
</gene>
<feature type="region of interest" description="Disordered" evidence="3">
    <location>
        <begin position="1"/>
        <end position="44"/>
    </location>
</feature>
<dbReference type="Proteomes" id="UP000182237">
    <property type="component" value="Chromosome I"/>
</dbReference>
<dbReference type="STRING" id="1203190.GCA_000312345_01394"/>
<keyword evidence="1 6" id="KW-0645">Protease</keyword>
<keyword evidence="4" id="KW-1133">Transmembrane helix</keyword>